<name>A0A939QRB9_9MICO</name>
<sequence>MTPASGATRRRRWPWILLVIVVLVALLVVAAEAAARAVVPGVVRDKVVSALALPADQQLDVDLGGGLVVPQLLAGSLDALGISGSEVPIGDLTVDADVQLTGVPIRDGVEGGPGTAQLRLDAADLQALVEAADVPPVLADAQVALSEPDVLLSKGFTILGASVPVEIGLTPAAAGGDLTLTPSRAKLGGAALSVDQLAAMLRGEVPAFPICFADHIPAGLTLTSAEVAGDHLTADIDIAEGLLSDPALQAMGTCD</sequence>
<accession>A0A939QRB9</accession>
<comment type="caution">
    <text evidence="1">The sequence shown here is derived from an EMBL/GenBank/DDBJ whole genome shotgun (WGS) entry which is preliminary data.</text>
</comment>
<protein>
    <submittedName>
        <fullName evidence="1">DUF2993 domain-containing protein</fullName>
    </submittedName>
</protein>
<dbReference type="Proteomes" id="UP000680132">
    <property type="component" value="Unassembled WGS sequence"/>
</dbReference>
<reference evidence="1" key="1">
    <citation type="submission" date="2021-03" db="EMBL/GenBank/DDBJ databases">
        <title>Microbacterium sp. nov., a novel actinobacterium isolated from cow dung.</title>
        <authorList>
            <person name="Zhang L."/>
        </authorList>
    </citation>
    <scope>NUCLEOTIDE SEQUENCE</scope>
    <source>
        <strain evidence="1">NEAU-LLB</strain>
    </source>
</reference>
<keyword evidence="2" id="KW-1185">Reference proteome</keyword>
<dbReference type="AlphaFoldDB" id="A0A939QRB9"/>
<proteinExistence type="predicted"/>
<evidence type="ECO:0000313" key="1">
    <source>
        <dbReference type="EMBL" id="MBO3663221.1"/>
    </source>
</evidence>
<dbReference type="Pfam" id="PF11209">
    <property type="entry name" value="LmeA"/>
    <property type="match status" value="1"/>
</dbReference>
<gene>
    <name evidence="1" type="ORF">J5V96_06820</name>
</gene>
<dbReference type="EMBL" id="JAGFOA010000002">
    <property type="protein sequence ID" value="MBO3663221.1"/>
    <property type="molecule type" value="Genomic_DNA"/>
</dbReference>
<dbReference type="InterPro" id="IPR021373">
    <property type="entry name" value="DUF2993"/>
</dbReference>
<dbReference type="RefSeq" id="WP_208501996.1">
    <property type="nucleotide sequence ID" value="NZ_JAGFOA010000002.1"/>
</dbReference>
<organism evidence="1 2">
    <name type="scientific">Microbacterium stercoris</name>
    <dbReference type="NCBI Taxonomy" id="2820289"/>
    <lineage>
        <taxon>Bacteria</taxon>
        <taxon>Bacillati</taxon>
        <taxon>Actinomycetota</taxon>
        <taxon>Actinomycetes</taxon>
        <taxon>Micrococcales</taxon>
        <taxon>Microbacteriaceae</taxon>
        <taxon>Microbacterium</taxon>
    </lineage>
</organism>
<evidence type="ECO:0000313" key="2">
    <source>
        <dbReference type="Proteomes" id="UP000680132"/>
    </source>
</evidence>